<organism evidence="7 8">
    <name type="scientific">Glycocaulis abyssi</name>
    <dbReference type="NCBI Taxonomy" id="1433403"/>
    <lineage>
        <taxon>Bacteria</taxon>
        <taxon>Pseudomonadati</taxon>
        <taxon>Pseudomonadota</taxon>
        <taxon>Alphaproteobacteria</taxon>
        <taxon>Maricaulales</taxon>
        <taxon>Maricaulaceae</taxon>
        <taxon>Glycocaulis</taxon>
    </lineage>
</organism>
<dbReference type="InterPro" id="IPR029000">
    <property type="entry name" value="Cyclophilin-like_dom_sf"/>
</dbReference>
<feature type="compositionally biased region" description="Polar residues" evidence="4">
    <location>
        <begin position="29"/>
        <end position="38"/>
    </location>
</feature>
<proteinExistence type="predicted"/>
<feature type="region of interest" description="Disordered" evidence="4">
    <location>
        <begin position="29"/>
        <end position="52"/>
    </location>
</feature>
<sequence>MIRYASALLTASVSAFALAAAACADASTDTRNADTAATQEADGSRYARDGIPSGPDAARQIIADAPEAAWRSVDPDRLLVISTRHGDIWVELTPEFAPNHVARIRDLVGEGFYDGKVWHRVIRDFMAQGGGASDNPALAADRPTLQAEFMISRGLDTNITISELQDRAINPRESSTRARAGFWNGIPASTIPFAQAAIRADGRVESWLLHCRGAAAMARTNDPNSARSQFYITTGNPAHLEAVYTVWGRVRAGQDAVNAIRVGTMGETMGFRPDFIMSVRMASELPADDRLAIEVFDTNTPDFALYLEALQAANNGRLPDVCDIEVPVRVAR</sequence>
<name>A0ABV9NAD2_9PROT</name>
<feature type="chain" id="PRO_5045692161" description="peptidylprolyl isomerase" evidence="5">
    <location>
        <begin position="20"/>
        <end position="332"/>
    </location>
</feature>
<reference evidence="8" key="1">
    <citation type="journal article" date="2019" name="Int. J. Syst. Evol. Microbiol.">
        <title>The Global Catalogue of Microorganisms (GCM) 10K type strain sequencing project: providing services to taxonomists for standard genome sequencing and annotation.</title>
        <authorList>
            <consortium name="The Broad Institute Genomics Platform"/>
            <consortium name="The Broad Institute Genome Sequencing Center for Infectious Disease"/>
            <person name="Wu L."/>
            <person name="Ma J."/>
        </authorList>
    </citation>
    <scope>NUCLEOTIDE SEQUENCE [LARGE SCALE GENOMIC DNA]</scope>
    <source>
        <strain evidence="8">CCUG 62981</strain>
    </source>
</reference>
<keyword evidence="2" id="KW-0697">Rotamase</keyword>
<evidence type="ECO:0000259" key="6">
    <source>
        <dbReference type="PROSITE" id="PS50072"/>
    </source>
</evidence>
<evidence type="ECO:0000256" key="3">
    <source>
        <dbReference type="ARBA" id="ARBA00023235"/>
    </source>
</evidence>
<dbReference type="InterPro" id="IPR002130">
    <property type="entry name" value="Cyclophilin-type_PPIase_dom"/>
</dbReference>
<dbReference type="GO" id="GO:0003755">
    <property type="term" value="F:peptidyl-prolyl cis-trans isomerase activity"/>
    <property type="evidence" value="ECO:0007669"/>
    <property type="project" value="UniProtKB-EC"/>
</dbReference>
<keyword evidence="8" id="KW-1185">Reference proteome</keyword>
<dbReference type="InterPro" id="IPR044666">
    <property type="entry name" value="Cyclophilin_A-like"/>
</dbReference>
<feature type="domain" description="PPIase cyclophilin-type" evidence="6">
    <location>
        <begin position="86"/>
        <end position="284"/>
    </location>
</feature>
<protein>
    <recommendedName>
        <fullName evidence="1">peptidylprolyl isomerase</fullName>
        <ecNumber evidence="1">5.2.1.8</ecNumber>
    </recommendedName>
</protein>
<accession>A0ABV9NAD2</accession>
<dbReference type="Proteomes" id="UP001596024">
    <property type="component" value="Unassembled WGS sequence"/>
</dbReference>
<dbReference type="CDD" id="cd00317">
    <property type="entry name" value="cyclophilin"/>
    <property type="match status" value="1"/>
</dbReference>
<keyword evidence="3 7" id="KW-0413">Isomerase</keyword>
<dbReference type="RefSeq" id="WP_371394650.1">
    <property type="nucleotide sequence ID" value="NZ_CP163421.1"/>
</dbReference>
<dbReference type="EC" id="5.2.1.8" evidence="1"/>
<evidence type="ECO:0000256" key="4">
    <source>
        <dbReference type="SAM" id="MobiDB-lite"/>
    </source>
</evidence>
<keyword evidence="5" id="KW-0732">Signal</keyword>
<dbReference type="PANTHER" id="PTHR45625">
    <property type="entry name" value="PEPTIDYL-PROLYL CIS-TRANS ISOMERASE-RELATED"/>
    <property type="match status" value="1"/>
</dbReference>
<dbReference type="PANTHER" id="PTHR45625:SF4">
    <property type="entry name" value="PEPTIDYLPROLYL ISOMERASE DOMAIN AND WD REPEAT-CONTAINING PROTEIN 1"/>
    <property type="match status" value="1"/>
</dbReference>
<dbReference type="Pfam" id="PF00160">
    <property type="entry name" value="Pro_isomerase"/>
    <property type="match status" value="1"/>
</dbReference>
<evidence type="ECO:0000256" key="1">
    <source>
        <dbReference type="ARBA" id="ARBA00013194"/>
    </source>
</evidence>
<dbReference type="PROSITE" id="PS51257">
    <property type="entry name" value="PROKAR_LIPOPROTEIN"/>
    <property type="match status" value="1"/>
</dbReference>
<evidence type="ECO:0000256" key="5">
    <source>
        <dbReference type="SAM" id="SignalP"/>
    </source>
</evidence>
<dbReference type="SUPFAM" id="SSF50891">
    <property type="entry name" value="Cyclophilin-like"/>
    <property type="match status" value="1"/>
</dbReference>
<feature type="signal peptide" evidence="5">
    <location>
        <begin position="1"/>
        <end position="19"/>
    </location>
</feature>
<comment type="caution">
    <text evidence="7">The sequence shown here is derived from an EMBL/GenBank/DDBJ whole genome shotgun (WGS) entry which is preliminary data.</text>
</comment>
<dbReference type="Gene3D" id="2.40.100.10">
    <property type="entry name" value="Cyclophilin-like"/>
    <property type="match status" value="1"/>
</dbReference>
<evidence type="ECO:0000256" key="2">
    <source>
        <dbReference type="ARBA" id="ARBA00023110"/>
    </source>
</evidence>
<dbReference type="PROSITE" id="PS50072">
    <property type="entry name" value="CSA_PPIASE_2"/>
    <property type="match status" value="1"/>
</dbReference>
<dbReference type="EMBL" id="JBHSGQ010000001">
    <property type="protein sequence ID" value="MFC4723968.1"/>
    <property type="molecule type" value="Genomic_DNA"/>
</dbReference>
<evidence type="ECO:0000313" key="8">
    <source>
        <dbReference type="Proteomes" id="UP001596024"/>
    </source>
</evidence>
<gene>
    <name evidence="7" type="ORF">ACFPB0_01565</name>
</gene>
<evidence type="ECO:0000313" key="7">
    <source>
        <dbReference type="EMBL" id="MFC4723968.1"/>
    </source>
</evidence>